<gene>
    <name evidence="4" type="ORF">EV383_2985</name>
</gene>
<dbReference type="InterPro" id="IPR011042">
    <property type="entry name" value="6-blade_b-propeller_TolB-like"/>
</dbReference>
<comment type="caution">
    <text evidence="4">The sequence shown here is derived from an EMBL/GenBank/DDBJ whole genome shotgun (WGS) entry which is preliminary data.</text>
</comment>
<dbReference type="PANTHER" id="PTHR47572">
    <property type="entry name" value="LIPOPROTEIN-RELATED"/>
    <property type="match status" value="1"/>
</dbReference>
<evidence type="ECO:0000313" key="5">
    <source>
        <dbReference type="Proteomes" id="UP000291591"/>
    </source>
</evidence>
<dbReference type="Pfam" id="PF08450">
    <property type="entry name" value="SGL"/>
    <property type="match status" value="1"/>
</dbReference>
<evidence type="ECO:0000259" key="3">
    <source>
        <dbReference type="Pfam" id="PF08450"/>
    </source>
</evidence>
<proteinExistence type="inferred from homology"/>
<dbReference type="GO" id="GO:0016787">
    <property type="term" value="F:hydrolase activity"/>
    <property type="evidence" value="ECO:0007669"/>
    <property type="project" value="UniProtKB-KW"/>
</dbReference>
<evidence type="ECO:0000313" key="4">
    <source>
        <dbReference type="EMBL" id="RZT86096.1"/>
    </source>
</evidence>
<evidence type="ECO:0000256" key="1">
    <source>
        <dbReference type="ARBA" id="ARBA00008853"/>
    </source>
</evidence>
<sequence>MSTVVLENLSFLEGPRWHAGRIWVSDFYTNQVLSAAEDGSDLRVEAEVPGQPSGLGWLPDGRLLIVSMRDRSILLRETDGTLTRHADLSGHAPSVLNDMIVDDRGRAFVGSFGFDLMAGDPRKPAPLLRVDTDGTVTEVSEPLHFPNGPAIVDGSTLVVAETLGNRMSAFDIADDGSLSDRRDWASFGPLPSASDALEAIGEVAVGPDGISVADAEGAIWVADAKNNRAVRVLPGGEIADSVGTEANGCYAVALGGADGRTLFLCVAPNFFEHERRETRDAKLLSVQVTVPAKES</sequence>
<keyword evidence="5" id="KW-1185">Reference proteome</keyword>
<reference evidence="4 5" key="1">
    <citation type="submission" date="2019-02" db="EMBL/GenBank/DDBJ databases">
        <title>Sequencing the genomes of 1000 actinobacteria strains.</title>
        <authorList>
            <person name="Klenk H.-P."/>
        </authorList>
    </citation>
    <scope>NUCLEOTIDE SEQUENCE [LARGE SCALE GENOMIC DNA]</scope>
    <source>
        <strain evidence="4 5">DSM 45779</strain>
    </source>
</reference>
<dbReference type="AlphaFoldDB" id="A0A4Q7UW89"/>
<dbReference type="RefSeq" id="WP_130290452.1">
    <property type="nucleotide sequence ID" value="NZ_SHKL01000001.1"/>
</dbReference>
<dbReference type="EMBL" id="SHKL01000001">
    <property type="protein sequence ID" value="RZT86096.1"/>
    <property type="molecule type" value="Genomic_DNA"/>
</dbReference>
<dbReference type="Gene3D" id="2.120.10.30">
    <property type="entry name" value="TolB, C-terminal domain"/>
    <property type="match status" value="1"/>
</dbReference>
<name>A0A4Q7UW89_PSEST</name>
<evidence type="ECO:0000256" key="2">
    <source>
        <dbReference type="ARBA" id="ARBA00022801"/>
    </source>
</evidence>
<accession>A0A4Q7UW89</accession>
<dbReference type="Proteomes" id="UP000291591">
    <property type="component" value="Unassembled WGS sequence"/>
</dbReference>
<dbReference type="InterPro" id="IPR051262">
    <property type="entry name" value="SMP-30/CGR1_Lactonase"/>
</dbReference>
<dbReference type="SUPFAM" id="SSF63829">
    <property type="entry name" value="Calcium-dependent phosphotriesterase"/>
    <property type="match status" value="1"/>
</dbReference>
<comment type="similarity">
    <text evidence="1">Belongs to the SMP-30/CGR1 family.</text>
</comment>
<feature type="domain" description="SMP-30/Gluconolactonase/LRE-like region" evidence="3">
    <location>
        <begin position="13"/>
        <end position="266"/>
    </location>
</feature>
<dbReference type="InterPro" id="IPR013658">
    <property type="entry name" value="SGL"/>
</dbReference>
<dbReference type="PANTHER" id="PTHR47572:SF4">
    <property type="entry name" value="LACTONASE DRP35"/>
    <property type="match status" value="1"/>
</dbReference>
<protein>
    <submittedName>
        <fullName evidence="4">Sugar lactone lactonase YvrE</fullName>
    </submittedName>
</protein>
<organism evidence="4 5">
    <name type="scientific">Pseudonocardia sediminis</name>
    <dbReference type="NCBI Taxonomy" id="1397368"/>
    <lineage>
        <taxon>Bacteria</taxon>
        <taxon>Bacillati</taxon>
        <taxon>Actinomycetota</taxon>
        <taxon>Actinomycetes</taxon>
        <taxon>Pseudonocardiales</taxon>
        <taxon>Pseudonocardiaceae</taxon>
        <taxon>Pseudonocardia</taxon>
    </lineage>
</organism>
<dbReference type="OrthoDB" id="2633250at2"/>
<keyword evidence="2" id="KW-0378">Hydrolase</keyword>